<dbReference type="GO" id="GO:0005504">
    <property type="term" value="F:fatty acid binding"/>
    <property type="evidence" value="ECO:0007669"/>
    <property type="project" value="TreeGrafter"/>
</dbReference>
<reference evidence="18" key="2">
    <citation type="submission" date="2015-06" db="UniProtKB">
        <authorList>
            <consortium name="EnsemblMetazoa"/>
        </authorList>
    </citation>
    <scope>IDENTIFICATION</scope>
</reference>
<dbReference type="FunFam" id="1.20.140.10:FF:000015">
    <property type="entry name" value="Acyl-coenzyme A oxidase"/>
    <property type="match status" value="1"/>
</dbReference>
<reference evidence="19" key="1">
    <citation type="submission" date="2011-08" db="EMBL/GenBank/DDBJ databases">
        <authorList>
            <person name="Rombauts S."/>
        </authorList>
    </citation>
    <scope>NUCLEOTIDE SEQUENCE</scope>
    <source>
        <strain evidence="19">London</strain>
    </source>
</reference>
<organism evidence="18 19">
    <name type="scientific">Tetranychus urticae</name>
    <name type="common">Two-spotted spider mite</name>
    <dbReference type="NCBI Taxonomy" id="32264"/>
    <lineage>
        <taxon>Eukaryota</taxon>
        <taxon>Metazoa</taxon>
        <taxon>Ecdysozoa</taxon>
        <taxon>Arthropoda</taxon>
        <taxon>Chelicerata</taxon>
        <taxon>Arachnida</taxon>
        <taxon>Acari</taxon>
        <taxon>Acariformes</taxon>
        <taxon>Trombidiformes</taxon>
        <taxon>Prostigmata</taxon>
        <taxon>Eleutherengona</taxon>
        <taxon>Raphignathae</taxon>
        <taxon>Tetranychoidea</taxon>
        <taxon>Tetranychidae</taxon>
        <taxon>Tetranychus</taxon>
    </lineage>
</organism>
<comment type="pathway">
    <text evidence="4">Lipid metabolism; peroxisomal fatty acid beta-oxidation.</text>
</comment>
<feature type="binding site" evidence="14">
    <location>
        <position position="155"/>
    </location>
    <ligand>
        <name>FAD</name>
        <dbReference type="ChEBI" id="CHEBI:57692"/>
    </ligand>
</feature>
<evidence type="ECO:0000256" key="6">
    <source>
        <dbReference type="ARBA" id="ARBA00022630"/>
    </source>
</evidence>
<dbReference type="AlphaFoldDB" id="T1L574"/>
<keyword evidence="7 12" id="KW-0274">FAD</keyword>
<dbReference type="GO" id="GO:0033540">
    <property type="term" value="P:fatty acid beta-oxidation using acyl-CoA oxidase"/>
    <property type="evidence" value="ECO:0007669"/>
    <property type="project" value="TreeGrafter"/>
</dbReference>
<evidence type="ECO:0000256" key="11">
    <source>
        <dbReference type="ARBA" id="ARBA00023140"/>
    </source>
</evidence>
<evidence type="ECO:0000256" key="4">
    <source>
        <dbReference type="ARBA" id="ARBA00004846"/>
    </source>
</evidence>
<dbReference type="InterPro" id="IPR046373">
    <property type="entry name" value="Acyl-CoA_Oxase/DH_mid-dom_sf"/>
</dbReference>
<dbReference type="GO" id="GO:0005777">
    <property type="term" value="C:peroxisome"/>
    <property type="evidence" value="ECO:0007669"/>
    <property type="project" value="UniProtKB-SubCell"/>
</dbReference>
<evidence type="ECO:0000259" key="15">
    <source>
        <dbReference type="Pfam" id="PF01756"/>
    </source>
</evidence>
<evidence type="ECO:0000256" key="12">
    <source>
        <dbReference type="PIRNR" id="PIRNR000168"/>
    </source>
</evidence>
<evidence type="ECO:0000256" key="9">
    <source>
        <dbReference type="ARBA" id="ARBA00023002"/>
    </source>
</evidence>
<dbReference type="HOGENOM" id="CLU_014629_3_1_1"/>
<evidence type="ECO:0000256" key="8">
    <source>
        <dbReference type="ARBA" id="ARBA00022832"/>
    </source>
</evidence>
<comment type="similarity">
    <text evidence="5 12">Belongs to the acyl-CoA oxidase family.</text>
</comment>
<comment type="catalytic activity">
    <reaction evidence="1">
        <text>a 2,3-saturated acyl-CoA + O2 = a (2E)-enoyl-CoA + H2O2</text>
        <dbReference type="Rhea" id="RHEA:38959"/>
        <dbReference type="ChEBI" id="CHEBI:15379"/>
        <dbReference type="ChEBI" id="CHEBI:16240"/>
        <dbReference type="ChEBI" id="CHEBI:58856"/>
        <dbReference type="ChEBI" id="CHEBI:65111"/>
        <dbReference type="EC" id="1.3.3.6"/>
    </reaction>
</comment>
<dbReference type="EnsemblMetazoa" id="tetur43g00410.1">
    <property type="protein sequence ID" value="tetur43g00410.1"/>
    <property type="gene ID" value="tetur43g00410"/>
</dbReference>
<dbReference type="SUPFAM" id="SSF47203">
    <property type="entry name" value="Acyl-CoA dehydrogenase C-terminal domain-like"/>
    <property type="match status" value="2"/>
</dbReference>
<protein>
    <recommendedName>
        <fullName evidence="12">Acyl-coenzyme A oxidase</fullName>
    </recommendedName>
</protein>
<dbReference type="GO" id="GO:0071949">
    <property type="term" value="F:FAD binding"/>
    <property type="evidence" value="ECO:0007669"/>
    <property type="project" value="InterPro"/>
</dbReference>
<comment type="cofactor">
    <cofactor evidence="2">
        <name>FAD</name>
        <dbReference type="ChEBI" id="CHEBI:57692"/>
    </cofactor>
</comment>
<keyword evidence="11" id="KW-0576">Peroxisome</keyword>
<keyword evidence="9" id="KW-0560">Oxidoreductase</keyword>
<accession>T1L574</accession>
<name>T1L574_TETUR</name>
<dbReference type="STRING" id="32264.T1L574"/>
<dbReference type="PANTHER" id="PTHR10909">
    <property type="entry name" value="ELECTRON TRANSPORT OXIDOREDUCTASE"/>
    <property type="match status" value="1"/>
</dbReference>
<dbReference type="InterPro" id="IPR036250">
    <property type="entry name" value="AcylCo_DH-like_C"/>
</dbReference>
<dbReference type="Pfam" id="PF01756">
    <property type="entry name" value="ACOX"/>
    <property type="match status" value="1"/>
</dbReference>
<dbReference type="SUPFAM" id="SSF56645">
    <property type="entry name" value="Acyl-CoA dehydrogenase NM domain-like"/>
    <property type="match status" value="1"/>
</dbReference>
<dbReference type="Gene3D" id="2.40.110.10">
    <property type="entry name" value="Butyryl-CoA Dehydrogenase, subunit A, domain 2"/>
    <property type="match status" value="1"/>
</dbReference>
<evidence type="ECO:0000256" key="10">
    <source>
        <dbReference type="ARBA" id="ARBA00023098"/>
    </source>
</evidence>
<dbReference type="Pfam" id="PF14749">
    <property type="entry name" value="Acyl-CoA_ox_N"/>
    <property type="match status" value="1"/>
</dbReference>
<evidence type="ECO:0000256" key="3">
    <source>
        <dbReference type="ARBA" id="ARBA00004275"/>
    </source>
</evidence>
<dbReference type="Gene3D" id="1.20.140.10">
    <property type="entry name" value="Butyryl-CoA Dehydrogenase, subunit A, domain 3"/>
    <property type="match status" value="2"/>
</dbReference>
<feature type="domain" description="Acyl-CoA oxidase C-alpha1" evidence="17">
    <location>
        <begin position="293"/>
        <end position="457"/>
    </location>
</feature>
<dbReference type="InterPro" id="IPR055060">
    <property type="entry name" value="ACOX_C_alpha1"/>
</dbReference>
<dbReference type="GO" id="GO:0003997">
    <property type="term" value="F:acyl-CoA oxidase activity"/>
    <property type="evidence" value="ECO:0007669"/>
    <property type="project" value="UniProtKB-EC"/>
</dbReference>
<keyword evidence="8" id="KW-0276">Fatty acid metabolism</keyword>
<feature type="binding site" evidence="14">
    <location>
        <position position="194"/>
    </location>
    <ligand>
        <name>FAD</name>
        <dbReference type="ChEBI" id="CHEBI:57692"/>
    </ligand>
</feature>
<dbReference type="EMBL" id="CAEY01001223">
    <property type="status" value="NOT_ANNOTATED_CDS"/>
    <property type="molecule type" value="Genomic_DNA"/>
</dbReference>
<dbReference type="eggNOG" id="KOG0136">
    <property type="taxonomic scope" value="Eukaryota"/>
</dbReference>
<dbReference type="GO" id="GO:0055088">
    <property type="term" value="P:lipid homeostasis"/>
    <property type="evidence" value="ECO:0007669"/>
    <property type="project" value="TreeGrafter"/>
</dbReference>
<sequence length="698" mass="78688">MNPRAEIAGAAISADQERCKATFNIEKLTYFLESDQEKTERRRELGEYLSVVVKKFYEDEFPNDLIKVPVDYLSHSEIYTEALIKAARIYFEAFNLEDPREVLGIADAYHYEASPLLLHFAMFIPALMGHCNDEQQARWLPDAIELKIIGTYAQTELGHGSYLKGLQTEAIYNDKEKTFTLNSPTLESIKWWPGGLGKTANHAIVQAQLFVDGVHRGLHPFMVQIRDLETHKPLPGIEVGELGPKLGFKAADNGYLKLSSVVIPKSNMLMKNAYIDDNGRYQAKKATDKLNLGTMLFVRVLIIDMMSFNISKAVTIATRYSAVRKQGINPDSKNGVTSELKIIDYAAQRYKLIPCIALSHACKAVFISLMSAFKDVNESMSKRSDYRSIPLLHAMSSGLKALTTDLGASAVEICRRACGGNGFLLASGLPRIFGNTVAACTYEGENTILYLQTARYLYKTVRLVSNHGSSSMESNTKVTLNLKERETSQSIGYLYRVTRPDIGNLGKREGKIVSDVDGLLRLFSASAYYHCHFAFDQVDCRMRVQGQSFEKAWIECQVDLIKAAKSHLIYYMMIKYWEWVSSGEKYDLNISQVLKRLAYFYFGYIINENKGDFLAVGLDLTSIEQIQDELSTLMVELRNDMIPLVDAFDLHDMVLMSAIGCKDGNVYDRLFNLAKKAPLNQVDPNPSFIKYIKDLTTR</sequence>
<proteinExistence type="inferred from homology"/>
<evidence type="ECO:0000256" key="7">
    <source>
        <dbReference type="ARBA" id="ARBA00022827"/>
    </source>
</evidence>
<evidence type="ECO:0000313" key="19">
    <source>
        <dbReference type="Proteomes" id="UP000015104"/>
    </source>
</evidence>
<evidence type="ECO:0000256" key="13">
    <source>
        <dbReference type="PIRSR" id="PIRSR000168-1"/>
    </source>
</evidence>
<dbReference type="InterPro" id="IPR012258">
    <property type="entry name" value="Acyl-CoA_oxidase"/>
</dbReference>
<keyword evidence="6 12" id="KW-0285">Flavoprotein</keyword>
<dbReference type="PIRSF" id="PIRSF000168">
    <property type="entry name" value="Acyl-CoA_oxidase"/>
    <property type="match status" value="1"/>
</dbReference>
<evidence type="ECO:0000256" key="1">
    <source>
        <dbReference type="ARBA" id="ARBA00001201"/>
    </source>
</evidence>
<feature type="domain" description="Acyl-CoA oxidase C-terminal" evidence="15">
    <location>
        <begin position="516"/>
        <end position="695"/>
    </location>
</feature>
<dbReference type="FunFam" id="2.40.110.10:FF:000003">
    <property type="entry name" value="Acyl-coenzyme A oxidase"/>
    <property type="match status" value="1"/>
</dbReference>
<evidence type="ECO:0000259" key="16">
    <source>
        <dbReference type="Pfam" id="PF14749"/>
    </source>
</evidence>
<dbReference type="FunFam" id="1.20.140.10:FF:000007">
    <property type="entry name" value="Acyl-coenzyme A oxidase"/>
    <property type="match status" value="1"/>
</dbReference>
<dbReference type="PANTHER" id="PTHR10909:SF250">
    <property type="entry name" value="PEROXISOMAL ACYL-COENZYME A OXIDASE 1"/>
    <property type="match status" value="1"/>
</dbReference>
<evidence type="ECO:0000313" key="18">
    <source>
        <dbReference type="EnsemblMetazoa" id="tetur43g00410.1"/>
    </source>
</evidence>
<dbReference type="Proteomes" id="UP000015104">
    <property type="component" value="Unassembled WGS sequence"/>
</dbReference>
<dbReference type="InterPro" id="IPR037069">
    <property type="entry name" value="AcylCoA_DH/ox_N_sf"/>
</dbReference>
<feature type="domain" description="Acyl-coenzyme A oxidase N-terminal" evidence="16">
    <location>
        <begin position="24"/>
        <end position="149"/>
    </location>
</feature>
<dbReference type="Gene3D" id="1.10.540.10">
    <property type="entry name" value="Acyl-CoA dehydrogenase/oxidase, N-terminal domain"/>
    <property type="match status" value="1"/>
</dbReference>
<keyword evidence="10" id="KW-0443">Lipid metabolism</keyword>
<dbReference type="Pfam" id="PF22924">
    <property type="entry name" value="ACOX_C_alpha1"/>
    <property type="match status" value="1"/>
</dbReference>
<comment type="subcellular location">
    <subcellularLocation>
        <location evidence="3">Peroxisome</location>
    </subcellularLocation>
</comment>
<evidence type="ECO:0000259" key="17">
    <source>
        <dbReference type="Pfam" id="PF22924"/>
    </source>
</evidence>
<dbReference type="InterPro" id="IPR002655">
    <property type="entry name" value="Acyl-CoA_oxidase_C"/>
</dbReference>
<evidence type="ECO:0000256" key="14">
    <source>
        <dbReference type="PIRSR" id="PIRSR000168-2"/>
    </source>
</evidence>
<dbReference type="InterPro" id="IPR029320">
    <property type="entry name" value="Acyl-CoA_ox_N"/>
</dbReference>
<dbReference type="InterPro" id="IPR009100">
    <property type="entry name" value="AcylCoA_DH/oxidase_NM_dom_sf"/>
</dbReference>
<feature type="active site" description="Proton acceptor" evidence="13">
    <location>
        <position position="443"/>
    </location>
</feature>
<evidence type="ECO:0000256" key="5">
    <source>
        <dbReference type="ARBA" id="ARBA00006288"/>
    </source>
</evidence>
<keyword evidence="19" id="KW-1185">Reference proteome</keyword>
<evidence type="ECO:0000256" key="2">
    <source>
        <dbReference type="ARBA" id="ARBA00001974"/>
    </source>
</evidence>